<comment type="caution">
    <text evidence="2">The sequence shown here is derived from an EMBL/GenBank/DDBJ whole genome shotgun (WGS) entry which is preliminary data.</text>
</comment>
<dbReference type="EMBL" id="JALLPJ020001412">
    <property type="protein sequence ID" value="KAL3764834.1"/>
    <property type="molecule type" value="Genomic_DNA"/>
</dbReference>
<sequence>MKPNTDTSTNTPGKTPPSKRSNTSTNHIDTSPSRADSNSNNNSPTTFLQTMYTTLTNHLFTSSNKQETTFSTQYKSYELFRNETNPNPELFTPFSPALTTLLDIALYQSFEAELVPTVAAGGELLRVLLEMKECSALIVRECRWMVGVPFEVLEMDVESGVAVGSGGVVLENDSIILGGENDDNDGVGGGASFGLLSEESRWNEYEMMHDFACQCLSAAKEAIHRLSTDRLAESANLTLADVISSTSLGENNEQQQGKKEDAGTIEQVSPGSDNQQIGSLNIMTNAEIGRCYKSQPRSSCWESSRLYCPDYSWADDCITSCQRLLRNLSKHKFMTSIGGGGGGGGAHGWNRYTSNYSAMEPSPHIIHPPTFASRTPHPFPSLEAIHALKYLVSDLLSTAIPSHLNQFRAAVETNAVVSKRLYLVKCEYRAPIRAHMESCMAVKAAPKLDLVERYLKEFHGVTGEGESASSAAGNNPQTTFQRSNSTKRKNSNSSTAEPLALHKQLDSLEKHIAEQWKHPSFLEALQLERLCERLEMEMSQILLPLSHLAAEIMDQLKGRIRAVAVLTADSEESDEESDSEESVELNIEEVLGWKDVPHMRELLKCLKTILCRKPGPDGSSGIRPLLLDLQGVPRKNDDLVDVSVEVPFYKPLPVTKPSFLTSFLSQRSKKQHADKWYYLEQFIEQVETLMKLVAQPNCPFLIEDDRGGKRWQELIHNCAEVWDSELFRAQYQDWFDMVVRQRELNTATDGSSLSQISETIREAEIELSIAMASASQLELVRQRLEALIDDKNARYMVLAQIVNDVALRELNENIVVLPATNDMTFDFPMLSSPGLFGKQLMMSQEVLPI</sequence>
<feature type="region of interest" description="Disordered" evidence="1">
    <location>
        <begin position="464"/>
        <end position="497"/>
    </location>
</feature>
<feature type="compositionally biased region" description="Polar residues" evidence="1">
    <location>
        <begin position="467"/>
        <end position="481"/>
    </location>
</feature>
<protein>
    <submittedName>
        <fullName evidence="2">Uncharacterized protein</fullName>
    </submittedName>
</protein>
<organism evidence="2 3">
    <name type="scientific">Cyclotella atomus</name>
    <dbReference type="NCBI Taxonomy" id="382360"/>
    <lineage>
        <taxon>Eukaryota</taxon>
        <taxon>Sar</taxon>
        <taxon>Stramenopiles</taxon>
        <taxon>Ochrophyta</taxon>
        <taxon>Bacillariophyta</taxon>
        <taxon>Coscinodiscophyceae</taxon>
        <taxon>Thalassiosirophycidae</taxon>
        <taxon>Stephanodiscales</taxon>
        <taxon>Stephanodiscaceae</taxon>
        <taxon>Cyclotella</taxon>
    </lineage>
</organism>
<evidence type="ECO:0000313" key="3">
    <source>
        <dbReference type="Proteomes" id="UP001530400"/>
    </source>
</evidence>
<feature type="compositionally biased region" description="Polar residues" evidence="1">
    <location>
        <begin position="1"/>
        <end position="44"/>
    </location>
</feature>
<accession>A0ABD3MPD6</accession>
<dbReference type="Proteomes" id="UP001530400">
    <property type="component" value="Unassembled WGS sequence"/>
</dbReference>
<feature type="compositionally biased region" description="Polar residues" evidence="1">
    <location>
        <begin position="266"/>
        <end position="277"/>
    </location>
</feature>
<feature type="region of interest" description="Disordered" evidence="1">
    <location>
        <begin position="1"/>
        <end position="46"/>
    </location>
</feature>
<gene>
    <name evidence="2" type="ORF">ACHAWO_006018</name>
</gene>
<dbReference type="AlphaFoldDB" id="A0ABD3MPD6"/>
<feature type="region of interest" description="Disordered" evidence="1">
    <location>
        <begin position="247"/>
        <end position="277"/>
    </location>
</feature>
<proteinExistence type="predicted"/>
<name>A0ABD3MPD6_9STRA</name>
<evidence type="ECO:0000256" key="1">
    <source>
        <dbReference type="SAM" id="MobiDB-lite"/>
    </source>
</evidence>
<reference evidence="2 3" key="1">
    <citation type="submission" date="2024-10" db="EMBL/GenBank/DDBJ databases">
        <title>Updated reference genomes for cyclostephanoid diatoms.</title>
        <authorList>
            <person name="Roberts W.R."/>
            <person name="Alverson A.J."/>
        </authorList>
    </citation>
    <scope>NUCLEOTIDE SEQUENCE [LARGE SCALE GENOMIC DNA]</scope>
    <source>
        <strain evidence="2 3">AJA010-31</strain>
    </source>
</reference>
<keyword evidence="3" id="KW-1185">Reference proteome</keyword>
<evidence type="ECO:0000313" key="2">
    <source>
        <dbReference type="EMBL" id="KAL3764834.1"/>
    </source>
</evidence>